<keyword evidence="5 8" id="KW-0812">Transmembrane</keyword>
<feature type="transmembrane region" description="Helical" evidence="8">
    <location>
        <begin position="227"/>
        <end position="247"/>
    </location>
</feature>
<gene>
    <name evidence="9" type="ORF">J3U88_20540</name>
</gene>
<name>A0A8J7U5I2_9BACT</name>
<dbReference type="NCBIfam" id="TIGR00835">
    <property type="entry name" value="agcS"/>
    <property type="match status" value="1"/>
</dbReference>
<dbReference type="GO" id="GO:0005886">
    <property type="term" value="C:plasma membrane"/>
    <property type="evidence" value="ECO:0007669"/>
    <property type="project" value="UniProtKB-SubCell"/>
</dbReference>
<feature type="transmembrane region" description="Helical" evidence="8">
    <location>
        <begin position="520"/>
        <end position="539"/>
    </location>
</feature>
<dbReference type="PRINTS" id="PR00175">
    <property type="entry name" value="NAALASMPORT"/>
</dbReference>
<comment type="similarity">
    <text evidence="2 8">Belongs to the alanine or glycine:cation symporter (AGCS) (TC 2.A.25) family.</text>
</comment>
<evidence type="ECO:0000256" key="8">
    <source>
        <dbReference type="RuleBase" id="RU363064"/>
    </source>
</evidence>
<evidence type="ECO:0000256" key="6">
    <source>
        <dbReference type="ARBA" id="ARBA00022989"/>
    </source>
</evidence>
<keyword evidence="4 8" id="KW-1003">Cell membrane</keyword>
<evidence type="ECO:0000313" key="9">
    <source>
        <dbReference type="EMBL" id="MBO1320879.1"/>
    </source>
</evidence>
<evidence type="ECO:0000256" key="7">
    <source>
        <dbReference type="ARBA" id="ARBA00023136"/>
    </source>
</evidence>
<sequence length="571" mass="60571">MTWEAFRTTFNGITAAINGVLWHPAILYVLLGCGLYLTLRGRLIQFQALRQGIPLVFGRGPKEEGPGAISHFQALSAALSATVGLGNIGGVALAIGIGGPGSVFWMWVVGFLGMALKSTEVTLSMMHRDTSDPDNPHGGPMYVMERGFKQKYPALAGLGRFFAFSFVVALLVAAFTGGNAFQAWNTAVVTEQYLGLPGPLVGGLLGALVAVVILGGVSRIGKVAGKIVPFMCGCYLLAALYVVAVSFDQLPDVLSLIFSSAFAPLSAQGAFIGGTAGWAFSTGMQRAFFSNEAGQGSSAMAHAAVKTNHPAHEGIVAGLEPFIDTLVVCTLTAFVILLSGSWNRSPDLNIPEPIALQASADGSWTLNDTLVEPSLDETLEPGRAVFLPLRFADDSQTGLLMNGVVAAPAADGQPRISWQPVQADSQPIAATSGCFLRFDGASLTAFSFDRVQPGLGRWLVTLATWFFALSTMISWSYYGEQGVVFSFGEKWVLPYRLVYCGVTVISASGLLQTAQEINQLTMLGTGAMLWVNIPIIILFSGDALRCLRQGAKEMAKETARQNAAPQPVRET</sequence>
<comment type="subcellular location">
    <subcellularLocation>
        <location evidence="1 8">Cell membrane</location>
        <topology evidence="1 8">Multi-pass membrane protein</topology>
    </subcellularLocation>
</comment>
<dbReference type="Pfam" id="PF01235">
    <property type="entry name" value="Na_Ala_symp"/>
    <property type="match status" value="1"/>
</dbReference>
<organism evidence="9 10">
    <name type="scientific">Acanthopleuribacter pedis</name>
    <dbReference type="NCBI Taxonomy" id="442870"/>
    <lineage>
        <taxon>Bacteria</taxon>
        <taxon>Pseudomonadati</taxon>
        <taxon>Acidobacteriota</taxon>
        <taxon>Holophagae</taxon>
        <taxon>Acanthopleuribacterales</taxon>
        <taxon>Acanthopleuribacteraceae</taxon>
        <taxon>Acanthopleuribacter</taxon>
    </lineage>
</organism>
<reference evidence="9" key="1">
    <citation type="submission" date="2021-03" db="EMBL/GenBank/DDBJ databases">
        <authorList>
            <person name="Wang G."/>
        </authorList>
    </citation>
    <scope>NUCLEOTIDE SEQUENCE</scope>
    <source>
        <strain evidence="9">KCTC 12899</strain>
    </source>
</reference>
<dbReference type="AlphaFoldDB" id="A0A8J7U5I2"/>
<keyword evidence="10" id="KW-1185">Reference proteome</keyword>
<feature type="transmembrane region" description="Helical" evidence="8">
    <location>
        <begin position="253"/>
        <end position="280"/>
    </location>
</feature>
<dbReference type="InterPro" id="IPR001463">
    <property type="entry name" value="Na/Ala_symport"/>
</dbReference>
<dbReference type="EMBL" id="JAFREP010000020">
    <property type="protein sequence ID" value="MBO1320879.1"/>
    <property type="molecule type" value="Genomic_DNA"/>
</dbReference>
<dbReference type="PANTHER" id="PTHR30330">
    <property type="entry name" value="AGSS FAMILY TRANSPORTER, SODIUM-ALANINE"/>
    <property type="match status" value="1"/>
</dbReference>
<protein>
    <submittedName>
        <fullName evidence="9">Sodium:alanine symporter family protein</fullName>
    </submittedName>
</protein>
<keyword evidence="6 8" id="KW-1133">Transmembrane helix</keyword>
<evidence type="ECO:0000256" key="3">
    <source>
        <dbReference type="ARBA" id="ARBA00022448"/>
    </source>
</evidence>
<keyword evidence="8" id="KW-0769">Symport</keyword>
<dbReference type="PANTHER" id="PTHR30330:SF3">
    <property type="entry name" value="TRANSCRIPTIONAL REGULATOR, LRP FAMILY"/>
    <property type="match status" value="1"/>
</dbReference>
<evidence type="ECO:0000256" key="5">
    <source>
        <dbReference type="ARBA" id="ARBA00022692"/>
    </source>
</evidence>
<keyword evidence="7 8" id="KW-0472">Membrane</keyword>
<keyword evidence="3 8" id="KW-0813">Transport</keyword>
<evidence type="ECO:0000256" key="1">
    <source>
        <dbReference type="ARBA" id="ARBA00004651"/>
    </source>
</evidence>
<feature type="transmembrane region" description="Helical" evidence="8">
    <location>
        <begin position="104"/>
        <end position="123"/>
    </location>
</feature>
<evidence type="ECO:0000256" key="2">
    <source>
        <dbReference type="ARBA" id="ARBA00009261"/>
    </source>
</evidence>
<feature type="transmembrane region" description="Helical" evidence="8">
    <location>
        <begin position="458"/>
        <end position="478"/>
    </location>
</feature>
<comment type="caution">
    <text evidence="9">The sequence shown here is derived from an EMBL/GenBank/DDBJ whole genome shotgun (WGS) entry which is preliminary data.</text>
</comment>
<accession>A0A8J7U5I2</accession>
<dbReference type="RefSeq" id="WP_207860854.1">
    <property type="nucleotide sequence ID" value="NZ_JAFREP010000020.1"/>
</dbReference>
<evidence type="ECO:0000256" key="4">
    <source>
        <dbReference type="ARBA" id="ARBA00022475"/>
    </source>
</evidence>
<evidence type="ECO:0000313" key="10">
    <source>
        <dbReference type="Proteomes" id="UP000664417"/>
    </source>
</evidence>
<feature type="transmembrane region" description="Helical" evidence="8">
    <location>
        <begin position="154"/>
        <end position="176"/>
    </location>
</feature>
<dbReference type="Proteomes" id="UP000664417">
    <property type="component" value="Unassembled WGS sequence"/>
</dbReference>
<feature type="transmembrane region" description="Helical" evidence="8">
    <location>
        <begin position="493"/>
        <end position="511"/>
    </location>
</feature>
<dbReference type="GO" id="GO:0005283">
    <property type="term" value="F:amino acid:sodium symporter activity"/>
    <property type="evidence" value="ECO:0007669"/>
    <property type="project" value="InterPro"/>
</dbReference>
<proteinExistence type="inferred from homology"/>
<feature type="transmembrane region" description="Helical" evidence="8">
    <location>
        <begin position="20"/>
        <end position="39"/>
    </location>
</feature>
<dbReference type="PROSITE" id="PS51257">
    <property type="entry name" value="PROKAR_LIPOPROTEIN"/>
    <property type="match status" value="1"/>
</dbReference>
<feature type="transmembrane region" description="Helical" evidence="8">
    <location>
        <begin position="196"/>
        <end position="215"/>
    </location>
</feature>